<evidence type="ECO:0000256" key="1">
    <source>
        <dbReference type="SAM" id="Coils"/>
    </source>
</evidence>
<reference evidence="2" key="3">
    <citation type="submission" date="2023-05" db="EMBL/GenBank/DDBJ databases">
        <authorList>
            <person name="Smith C.H."/>
        </authorList>
    </citation>
    <scope>NUCLEOTIDE SEQUENCE</scope>
    <source>
        <strain evidence="2">CHS0354</strain>
        <tissue evidence="2">Mantle</tissue>
    </source>
</reference>
<reference evidence="2" key="1">
    <citation type="journal article" date="2021" name="Genome Biol. Evol.">
        <title>A High-Quality Reference Genome for a Parasitic Bivalve with Doubly Uniparental Inheritance (Bivalvia: Unionida).</title>
        <authorList>
            <person name="Smith C.H."/>
        </authorList>
    </citation>
    <scope>NUCLEOTIDE SEQUENCE</scope>
    <source>
        <strain evidence="2">CHS0354</strain>
    </source>
</reference>
<evidence type="ECO:0000313" key="2">
    <source>
        <dbReference type="EMBL" id="KAK3612094.1"/>
    </source>
</evidence>
<organism evidence="2 3">
    <name type="scientific">Potamilus streckersoni</name>
    <dbReference type="NCBI Taxonomy" id="2493646"/>
    <lineage>
        <taxon>Eukaryota</taxon>
        <taxon>Metazoa</taxon>
        <taxon>Spiralia</taxon>
        <taxon>Lophotrochozoa</taxon>
        <taxon>Mollusca</taxon>
        <taxon>Bivalvia</taxon>
        <taxon>Autobranchia</taxon>
        <taxon>Heteroconchia</taxon>
        <taxon>Palaeoheterodonta</taxon>
        <taxon>Unionida</taxon>
        <taxon>Unionoidea</taxon>
        <taxon>Unionidae</taxon>
        <taxon>Ambleminae</taxon>
        <taxon>Lampsilini</taxon>
        <taxon>Potamilus</taxon>
    </lineage>
</organism>
<gene>
    <name evidence="2" type="ORF">CHS0354_031163</name>
</gene>
<dbReference type="Proteomes" id="UP001195483">
    <property type="component" value="Unassembled WGS sequence"/>
</dbReference>
<protein>
    <submittedName>
        <fullName evidence="2">Uncharacterized protein</fullName>
    </submittedName>
</protein>
<sequence>MQLNQKLAEITGKLHLMESETVFVEIIANIKDFAKIFETLVEGETKKIERLEYKIKTIEAERSRVSENLAVSKLEKEELIMIVEQHKQNVEKTSKDISLLREENQKL</sequence>
<keyword evidence="3" id="KW-1185">Reference proteome</keyword>
<accession>A0AAE0TLE4</accession>
<reference evidence="2" key="2">
    <citation type="journal article" date="2021" name="Genome Biol. Evol.">
        <title>Developing a high-quality reference genome for a parasitic bivalve with doubly uniparental inheritance (Bivalvia: Unionida).</title>
        <authorList>
            <person name="Smith C.H."/>
        </authorList>
    </citation>
    <scope>NUCLEOTIDE SEQUENCE</scope>
    <source>
        <strain evidence="2">CHS0354</strain>
        <tissue evidence="2">Mantle</tissue>
    </source>
</reference>
<feature type="coiled-coil region" evidence="1">
    <location>
        <begin position="41"/>
        <end position="103"/>
    </location>
</feature>
<dbReference type="AlphaFoldDB" id="A0AAE0TLE4"/>
<keyword evidence="1" id="KW-0175">Coiled coil</keyword>
<proteinExistence type="predicted"/>
<name>A0AAE0TLE4_9BIVA</name>
<evidence type="ECO:0000313" key="3">
    <source>
        <dbReference type="Proteomes" id="UP001195483"/>
    </source>
</evidence>
<dbReference type="EMBL" id="JAEAOA010001867">
    <property type="protein sequence ID" value="KAK3612094.1"/>
    <property type="molecule type" value="Genomic_DNA"/>
</dbReference>
<comment type="caution">
    <text evidence="2">The sequence shown here is derived from an EMBL/GenBank/DDBJ whole genome shotgun (WGS) entry which is preliminary data.</text>
</comment>